<dbReference type="InterPro" id="IPR011650">
    <property type="entry name" value="Peptidase_M20_dimer"/>
</dbReference>
<evidence type="ECO:0000259" key="2">
    <source>
        <dbReference type="Pfam" id="PF07687"/>
    </source>
</evidence>
<dbReference type="SUPFAM" id="SSF53187">
    <property type="entry name" value="Zn-dependent exopeptidases"/>
    <property type="match status" value="1"/>
</dbReference>
<dbReference type="InterPro" id="IPR052030">
    <property type="entry name" value="Peptidase_M20/M20A_hydrolases"/>
</dbReference>
<dbReference type="InterPro" id="IPR017439">
    <property type="entry name" value="Amidohydrolase"/>
</dbReference>
<dbReference type="NCBIfam" id="TIGR01891">
    <property type="entry name" value="amidohydrolases"/>
    <property type="match status" value="1"/>
</dbReference>
<evidence type="ECO:0000313" key="4">
    <source>
        <dbReference type="Proteomes" id="UP000764110"/>
    </source>
</evidence>
<dbReference type="FunFam" id="3.30.70.360:FF:000004">
    <property type="entry name" value="Peptidase M20 domain-containing protein 2"/>
    <property type="match status" value="1"/>
</dbReference>
<dbReference type="CDD" id="cd05672">
    <property type="entry name" value="M20_ACY1L2-like"/>
    <property type="match status" value="1"/>
</dbReference>
<evidence type="ECO:0000313" key="3">
    <source>
        <dbReference type="EMBL" id="KAH0593624.1"/>
    </source>
</evidence>
<dbReference type="AlphaFoldDB" id="A0A9P8S414"/>
<protein>
    <recommendedName>
        <fullName evidence="2">Peptidase M20 dimerisation domain-containing protein</fullName>
    </recommendedName>
</protein>
<organism evidence="3 4">
    <name type="scientific">Metarhizium humberi</name>
    <dbReference type="NCBI Taxonomy" id="2596975"/>
    <lineage>
        <taxon>Eukaryota</taxon>
        <taxon>Fungi</taxon>
        <taxon>Dikarya</taxon>
        <taxon>Ascomycota</taxon>
        <taxon>Pezizomycotina</taxon>
        <taxon>Sordariomycetes</taxon>
        <taxon>Hypocreomycetidae</taxon>
        <taxon>Hypocreales</taxon>
        <taxon>Clavicipitaceae</taxon>
        <taxon>Metarhizium</taxon>
    </lineage>
</organism>
<accession>A0A9P8S414</accession>
<dbReference type="InterPro" id="IPR036264">
    <property type="entry name" value="Bact_exopeptidase_dim_dom"/>
</dbReference>
<dbReference type="Pfam" id="PF01546">
    <property type="entry name" value="Peptidase_M20"/>
    <property type="match status" value="1"/>
</dbReference>
<comment type="caution">
    <text evidence="3">The sequence shown here is derived from an EMBL/GenBank/DDBJ whole genome shotgun (WGS) entry which is preliminary data.</text>
</comment>
<name>A0A9P8S414_9HYPO</name>
<dbReference type="Gene3D" id="3.40.630.10">
    <property type="entry name" value="Zn peptidases"/>
    <property type="match status" value="1"/>
</dbReference>
<dbReference type="Proteomes" id="UP000764110">
    <property type="component" value="Unassembled WGS sequence"/>
</dbReference>
<dbReference type="InterPro" id="IPR002933">
    <property type="entry name" value="Peptidase_M20"/>
</dbReference>
<dbReference type="EMBL" id="JACEFI010000020">
    <property type="protein sequence ID" value="KAH0593624.1"/>
    <property type="molecule type" value="Genomic_DNA"/>
</dbReference>
<reference evidence="3 4" key="1">
    <citation type="submission" date="2020-07" db="EMBL/GenBank/DDBJ databases">
        <title>Metarhizium humberi genome.</title>
        <authorList>
            <person name="Lysoe E."/>
        </authorList>
    </citation>
    <scope>NUCLEOTIDE SEQUENCE [LARGE SCALE GENOMIC DNA]</scope>
    <source>
        <strain evidence="3 4">ESALQ1638</strain>
    </source>
</reference>
<dbReference type="Gene3D" id="3.30.70.360">
    <property type="match status" value="1"/>
</dbReference>
<dbReference type="SUPFAM" id="SSF55031">
    <property type="entry name" value="Bacterial exopeptidase dimerisation domain"/>
    <property type="match status" value="1"/>
</dbReference>
<feature type="domain" description="Peptidase M20 dimerisation" evidence="2">
    <location>
        <begin position="193"/>
        <end position="278"/>
    </location>
</feature>
<proteinExistence type="inferred from homology"/>
<dbReference type="PANTHER" id="PTHR30575">
    <property type="entry name" value="PEPTIDASE M20"/>
    <property type="match status" value="1"/>
</dbReference>
<sequence>MSPVTVDTVTQARAIVNAKLDELDDGLHQVNRTLHANPELAYKEFIAHDTITAYLEKLGFQVERSAWGLATSFDATVGSGDRQVIFCAEYDALPEIGHACGHNLIAISSIGAFLGAAAAMSALKIDGRIRLLGTPAEESGGGKQDLVEAGAFNPPESVVAAIMAHPMPIEYVSQGGFSGLAGMKLIACQGTLVEFKGRTAHAAGEPWKGVNALDGAVAAYNNVSLLRQQMHTEDRVHGVFEVGGTAPNVIPDYTRMSWIVRSPTAAGCDKLMERVTKCWEAGASASACEMKTTRANDSLCQMYVDEMAAFGQKILLKIDRALNASTDMGNVSHFVPSFHGGIGIPAEPGVAMHNPRFAAAAGTDEAHGAAIQAAKGMAMLGLRVLLDSKVAAQARLDFEKDDEKAHLTFGLAEDSANLTPETRPVWYQSVPSGDSWETSKTRNAIKQPHEGLGTAGPVVSSGTTANYPTLHSWRTEALIDRQDQLMMPESSRPGAIGSPPRSLWPADDCRAPSAIHDPVVPTKPRVKRAVCEFLDPEDPAVP</sequence>
<dbReference type="PANTHER" id="PTHR30575:SF8">
    <property type="entry name" value="PEPTIDASE M20 DOMAIN-CONTAINING PROTEIN 2"/>
    <property type="match status" value="1"/>
</dbReference>
<keyword evidence="4" id="KW-1185">Reference proteome</keyword>
<evidence type="ECO:0000256" key="1">
    <source>
        <dbReference type="ARBA" id="ARBA00006247"/>
    </source>
</evidence>
<dbReference type="Pfam" id="PF07687">
    <property type="entry name" value="M20_dimer"/>
    <property type="match status" value="1"/>
</dbReference>
<gene>
    <name evidence="3" type="ORF">MHUMG1_08762</name>
</gene>
<dbReference type="GO" id="GO:0016805">
    <property type="term" value="F:dipeptidase activity"/>
    <property type="evidence" value="ECO:0007669"/>
    <property type="project" value="TreeGrafter"/>
</dbReference>
<comment type="similarity">
    <text evidence="1">Belongs to the peptidase M20A family.</text>
</comment>